<protein>
    <submittedName>
        <fullName evidence="1">Uncharacterized protein</fullName>
    </submittedName>
</protein>
<reference evidence="1 2" key="1">
    <citation type="submission" date="2023-01" db="EMBL/GenBank/DDBJ databases">
        <title>Thalassococcus onchidii sp. nov., isolated from a marine invertebrate from the South China Sea.</title>
        <authorList>
            <person name="Xu S."/>
            <person name="Liu Z."/>
            <person name="Xu Y."/>
        </authorList>
    </citation>
    <scope>NUCLEOTIDE SEQUENCE [LARGE SCALE GENOMIC DNA]</scope>
    <source>
        <strain evidence="1 2">KCTC 32084</strain>
    </source>
</reference>
<dbReference type="Proteomes" id="UP001210720">
    <property type="component" value="Unassembled WGS sequence"/>
</dbReference>
<accession>A0ABT4XW45</accession>
<organism evidence="1 2">
    <name type="scientific">Thalassococcus lentus</name>
    <dbReference type="NCBI Taxonomy" id="1210524"/>
    <lineage>
        <taxon>Bacteria</taxon>
        <taxon>Pseudomonadati</taxon>
        <taxon>Pseudomonadota</taxon>
        <taxon>Alphaproteobacteria</taxon>
        <taxon>Rhodobacterales</taxon>
        <taxon>Roseobacteraceae</taxon>
        <taxon>Thalassococcus</taxon>
    </lineage>
</organism>
<dbReference type="EMBL" id="JAQIOY010000007">
    <property type="protein sequence ID" value="MDA7426190.1"/>
    <property type="molecule type" value="Genomic_DNA"/>
</dbReference>
<comment type="caution">
    <text evidence="1">The sequence shown here is derived from an EMBL/GenBank/DDBJ whole genome shotgun (WGS) entry which is preliminary data.</text>
</comment>
<keyword evidence="2" id="KW-1185">Reference proteome</keyword>
<name>A0ABT4XW45_9RHOB</name>
<gene>
    <name evidence="1" type="ORF">PFY00_15750</name>
</gene>
<evidence type="ECO:0000313" key="1">
    <source>
        <dbReference type="EMBL" id="MDA7426190.1"/>
    </source>
</evidence>
<proteinExistence type="predicted"/>
<dbReference type="RefSeq" id="WP_271433542.1">
    <property type="nucleotide sequence ID" value="NZ_JAQIOY010000007.1"/>
</dbReference>
<sequence>MAAQTFRARDVLTQAECIPALDAAAPRAYKRPMMYAQAIIIRITCPAL</sequence>
<evidence type="ECO:0000313" key="2">
    <source>
        <dbReference type="Proteomes" id="UP001210720"/>
    </source>
</evidence>